<evidence type="ECO:0000256" key="6">
    <source>
        <dbReference type="ARBA" id="ARBA00023049"/>
    </source>
</evidence>
<evidence type="ECO:0000256" key="4">
    <source>
        <dbReference type="ARBA" id="ARBA00022801"/>
    </source>
</evidence>
<evidence type="ECO:0000256" key="5">
    <source>
        <dbReference type="ARBA" id="ARBA00022833"/>
    </source>
</evidence>
<dbReference type="Pfam" id="PF01432">
    <property type="entry name" value="Peptidase_M3"/>
    <property type="match status" value="1"/>
</dbReference>
<keyword evidence="6 7" id="KW-0482">Metalloprotease</keyword>
<keyword evidence="5 7" id="KW-0862">Zinc</keyword>
<dbReference type="SUPFAM" id="SSF55486">
    <property type="entry name" value="Metalloproteases ('zincins'), catalytic domain"/>
    <property type="match status" value="1"/>
</dbReference>
<accession>A0ABZ3C6U4</accession>
<keyword evidence="3 7" id="KW-0479">Metal-binding</keyword>
<dbReference type="Gene3D" id="3.40.390.10">
    <property type="entry name" value="Collagenase (Catalytic Domain)"/>
    <property type="match status" value="1"/>
</dbReference>
<dbReference type="CDD" id="cd06455">
    <property type="entry name" value="M3A_TOP"/>
    <property type="match status" value="1"/>
</dbReference>
<dbReference type="PANTHER" id="PTHR11804:SF84">
    <property type="entry name" value="SACCHAROLYSIN"/>
    <property type="match status" value="1"/>
</dbReference>
<organism evidence="9 10">
    <name type="scientific">Propioniciclava soli</name>
    <dbReference type="NCBI Taxonomy" id="2775081"/>
    <lineage>
        <taxon>Bacteria</taxon>
        <taxon>Bacillati</taxon>
        <taxon>Actinomycetota</taxon>
        <taxon>Actinomycetes</taxon>
        <taxon>Propionibacteriales</taxon>
        <taxon>Propionibacteriaceae</taxon>
        <taxon>Propioniciclava</taxon>
    </lineage>
</organism>
<dbReference type="Gene3D" id="1.10.1370.10">
    <property type="entry name" value="Neurolysin, domain 3"/>
    <property type="match status" value="1"/>
</dbReference>
<dbReference type="InterPro" id="IPR024079">
    <property type="entry name" value="MetalloPept_cat_dom_sf"/>
</dbReference>
<gene>
    <name evidence="9" type="ORF">PCC79_14000</name>
</gene>
<keyword evidence="4 7" id="KW-0378">Hydrolase</keyword>
<feature type="domain" description="Peptidase M3A/M3B catalytic" evidence="8">
    <location>
        <begin position="224"/>
        <end position="647"/>
    </location>
</feature>
<dbReference type="InterPro" id="IPR001567">
    <property type="entry name" value="Pept_M3A_M3B_dom"/>
</dbReference>
<dbReference type="Gene3D" id="1.20.1050.40">
    <property type="entry name" value="Endopeptidase. Chain P, domain 1"/>
    <property type="match status" value="1"/>
</dbReference>
<reference evidence="9 10" key="1">
    <citation type="journal article" date="2023" name="Environ Microbiome">
        <title>A coral-associated actinobacterium mitigates coral bleaching under heat stress.</title>
        <authorList>
            <person name="Li J."/>
            <person name="Zou Y."/>
            <person name="Li Q."/>
            <person name="Zhang J."/>
            <person name="Bourne D.G."/>
            <person name="Lyu Y."/>
            <person name="Liu C."/>
            <person name="Zhang S."/>
        </authorList>
    </citation>
    <scope>NUCLEOTIDE SEQUENCE [LARGE SCALE GENOMIC DNA]</scope>
    <source>
        <strain evidence="9 10">SCSIO 13291</strain>
    </source>
</reference>
<dbReference type="EMBL" id="CP115965">
    <property type="protein sequence ID" value="WZW97992.1"/>
    <property type="molecule type" value="Genomic_DNA"/>
</dbReference>
<protein>
    <submittedName>
        <fullName evidence="9">Zn-dependent oligopeptidase</fullName>
    </submittedName>
</protein>
<evidence type="ECO:0000256" key="3">
    <source>
        <dbReference type="ARBA" id="ARBA00022723"/>
    </source>
</evidence>
<sequence length="652" mass="72061">MTAPTPLDLPAPDAEAYLAWLKDSSDEALAAARAGVAALKEQPPATALATLQAWNDVDIALGSTMARSSLFSEVHPDAGVRDAADEASREARQLSTEFGLDPDLYAVFARFDDAVLGGAEQDEAGLDEQGRRLLERTLRSFRRSGVAADPETRARIKEIRERLTVLGQTFAKTIREGTKSIRVTPEQLAGLPQDWIDAHPADADGLVTVTTDYPDAVPFRTFAHDADARRALSIASLTIGFPANVPVLHELFGLRAELAGLLGYDSWPDFDAEVKMIGTGAAIEEFIDKIADAALAPAERDLGILLERLRQDRPDAERVESSDAAYYAEAVRREQHDVDAQLVRTYFDFARVRAGLLDVTGRLFGLTYTPRPDLPVWHEAVTAHDVTRTADGAPLGRIYLDLHPREGKFKHAAQFNLVNGVEGRYLPEGTLVCNFPIGLMEHSDVVTLFHEFGHLVHHLVGGHQPWVEFSGVATEWDFVEAPSQMLEEWAWDAEVLATFATNTDGAAIPADLVARMRRADDFGKGYFARTQMFYAALSYHLHRENPADLVGRTRELQERYSMFPYVEGTCMPASFGHLDGYGSGYYTYMWSLVIAKDMFSAFDPDHLFDAEVATRYRDRVLAPGGTKDAADLVAEFLGRPYSFDAYAAWLDE</sequence>
<comment type="cofactor">
    <cofactor evidence="7">
        <name>Zn(2+)</name>
        <dbReference type="ChEBI" id="CHEBI:29105"/>
    </cofactor>
    <text evidence="7">Binds 1 zinc ion.</text>
</comment>
<dbReference type="PANTHER" id="PTHR11804">
    <property type="entry name" value="PROTEASE M3 THIMET OLIGOPEPTIDASE-RELATED"/>
    <property type="match status" value="1"/>
</dbReference>
<dbReference type="InterPro" id="IPR024080">
    <property type="entry name" value="Neurolysin/TOP_N"/>
</dbReference>
<evidence type="ECO:0000256" key="7">
    <source>
        <dbReference type="RuleBase" id="RU003435"/>
    </source>
</evidence>
<dbReference type="InterPro" id="IPR024077">
    <property type="entry name" value="Neurolysin/TOP_dom2"/>
</dbReference>
<evidence type="ECO:0000256" key="1">
    <source>
        <dbReference type="ARBA" id="ARBA00006040"/>
    </source>
</evidence>
<dbReference type="Proteomes" id="UP001434337">
    <property type="component" value="Chromosome"/>
</dbReference>
<keyword evidence="2 7" id="KW-0645">Protease</keyword>
<evidence type="ECO:0000313" key="10">
    <source>
        <dbReference type="Proteomes" id="UP001434337"/>
    </source>
</evidence>
<comment type="similarity">
    <text evidence="1 7">Belongs to the peptidase M3 family.</text>
</comment>
<dbReference type="RefSeq" id="WP_232550114.1">
    <property type="nucleotide sequence ID" value="NZ_CP115965.1"/>
</dbReference>
<evidence type="ECO:0000313" key="9">
    <source>
        <dbReference type="EMBL" id="WZW97992.1"/>
    </source>
</evidence>
<keyword evidence="10" id="KW-1185">Reference proteome</keyword>
<evidence type="ECO:0000256" key="2">
    <source>
        <dbReference type="ARBA" id="ARBA00022670"/>
    </source>
</evidence>
<dbReference type="InterPro" id="IPR045090">
    <property type="entry name" value="Pept_M3A_M3B"/>
</dbReference>
<name>A0ABZ3C6U4_9ACTN</name>
<evidence type="ECO:0000259" key="8">
    <source>
        <dbReference type="Pfam" id="PF01432"/>
    </source>
</evidence>
<proteinExistence type="inferred from homology"/>